<protein>
    <submittedName>
        <fullName evidence="2">HNH endonuclease</fullName>
    </submittedName>
</protein>
<evidence type="ECO:0000313" key="2">
    <source>
        <dbReference type="EMBL" id="TKC04359.1"/>
    </source>
</evidence>
<dbReference type="Proteomes" id="UP000307244">
    <property type="component" value="Unassembled WGS sequence"/>
</dbReference>
<dbReference type="InterPro" id="IPR029471">
    <property type="entry name" value="HNH_5"/>
</dbReference>
<keyword evidence="2" id="KW-0255">Endonuclease</keyword>
<keyword evidence="2" id="KW-0540">Nuclease</keyword>
<dbReference type="EMBL" id="SWBQ01000005">
    <property type="protein sequence ID" value="TKC04359.1"/>
    <property type="molecule type" value="Genomic_DNA"/>
</dbReference>
<evidence type="ECO:0000313" key="3">
    <source>
        <dbReference type="Proteomes" id="UP000307244"/>
    </source>
</evidence>
<feature type="domain" description="HNH endonuclease 5" evidence="1">
    <location>
        <begin position="49"/>
        <end position="90"/>
    </location>
</feature>
<dbReference type="GO" id="GO:0004519">
    <property type="term" value="F:endonuclease activity"/>
    <property type="evidence" value="ECO:0007669"/>
    <property type="project" value="UniProtKB-KW"/>
</dbReference>
<dbReference type="OrthoDB" id="255953at2"/>
<reference evidence="2 3" key="1">
    <citation type="submission" date="2019-04" db="EMBL/GenBank/DDBJ databases">
        <title>Pedobacter sp. RP-3-15 sp. nov., isolated from Arctic soil.</title>
        <authorList>
            <person name="Dahal R.H."/>
            <person name="Kim D.-U."/>
        </authorList>
    </citation>
    <scope>NUCLEOTIDE SEQUENCE [LARGE SCALE GENOMIC DNA]</scope>
    <source>
        <strain evidence="2 3">RP-3-15</strain>
    </source>
</reference>
<proteinExistence type="predicted"/>
<evidence type="ECO:0000259" key="1">
    <source>
        <dbReference type="Pfam" id="PF14279"/>
    </source>
</evidence>
<keyword evidence="2" id="KW-0378">Hydrolase</keyword>
<keyword evidence="3" id="KW-1185">Reference proteome</keyword>
<comment type="caution">
    <text evidence="2">The sequence shown here is derived from an EMBL/GenBank/DDBJ whole genome shotgun (WGS) entry which is preliminary data.</text>
</comment>
<dbReference type="Pfam" id="PF14279">
    <property type="entry name" value="HNH_5"/>
    <property type="match status" value="1"/>
</dbReference>
<sequence length="370" mass="43044">MQNEDLTFYSFDGNKENLMEFFDNYEIENIFIPPDSAVRNLKKRPDRVCRYCGLGANQTTFKKEAHIIPHLMGNRYMVSDFECDSCNELFSKYENHLTDFLGITRTIFGTDAKKGTPNYRSRNAGLSAKALNLPSDHKAIVISDNNGENFEIDDDSGRTEISYQKNKYIPLFVYKSFLKIALGLIKPDDVINYKYAFEHLIHSQSDVQLGKVATINEYSYTRNCKVHCYLFRKRRKDDLRPTHIFQIYYENLLYQFFIPLNLEDLNLYDGKEFTIKWCPPLLLWPPKEGENCRSRARDLSGLEKIDEEGLISMEFLPGTMKTLSSYDPITKVFIDASDFDMQKIVKILLVPQNPDMDFKEIFKDGLPPGY</sequence>
<dbReference type="AlphaFoldDB" id="A0A4U1CCA0"/>
<gene>
    <name evidence="2" type="ORF">FA047_17395</name>
</gene>
<name>A0A4U1CCA0_9SPHI</name>
<dbReference type="RefSeq" id="WP_136837352.1">
    <property type="nucleotide sequence ID" value="NZ_SWBQ01000005.1"/>
</dbReference>
<accession>A0A4U1CCA0</accession>
<organism evidence="2 3">
    <name type="scientific">Pedobacter frigoris</name>
    <dbReference type="NCBI Taxonomy" id="2571272"/>
    <lineage>
        <taxon>Bacteria</taxon>
        <taxon>Pseudomonadati</taxon>
        <taxon>Bacteroidota</taxon>
        <taxon>Sphingobacteriia</taxon>
        <taxon>Sphingobacteriales</taxon>
        <taxon>Sphingobacteriaceae</taxon>
        <taxon>Pedobacter</taxon>
    </lineage>
</organism>